<dbReference type="GO" id="GO:0006099">
    <property type="term" value="P:tricarboxylic acid cycle"/>
    <property type="evidence" value="ECO:0007669"/>
    <property type="project" value="InterPro"/>
</dbReference>
<dbReference type="InterPro" id="IPR014314">
    <property type="entry name" value="Succ_DH_cytb556"/>
</dbReference>
<dbReference type="GO" id="GO:0046872">
    <property type="term" value="F:metal ion binding"/>
    <property type="evidence" value="ECO:0007669"/>
    <property type="project" value="UniProtKB-KW"/>
</dbReference>
<feature type="compositionally biased region" description="Basic residues" evidence="17">
    <location>
        <begin position="1"/>
        <end position="16"/>
    </location>
</feature>
<keyword evidence="8 16" id="KW-0698">rRNA processing</keyword>
<dbReference type="InterPro" id="IPR018495">
    <property type="entry name" value="Succ_DH_cyt_bsu_CS"/>
</dbReference>
<feature type="domain" description="UTP25 NTP hydrolase-like" evidence="19">
    <location>
        <begin position="247"/>
        <end position="508"/>
    </location>
</feature>
<comment type="subcellular location">
    <subcellularLocation>
        <location evidence="2">Membrane</location>
        <topology evidence="2">Multi-pass membrane protein</topology>
    </subcellularLocation>
    <subcellularLocation>
        <location evidence="3 16">Nucleus</location>
        <location evidence="3 16">Nucleolus</location>
    </subcellularLocation>
</comment>
<keyword evidence="10" id="KW-0812">Transmembrane</keyword>
<dbReference type="Gene3D" id="3.40.50.300">
    <property type="entry name" value="P-loop containing nucleotide triphosphate hydrolases"/>
    <property type="match status" value="1"/>
</dbReference>
<dbReference type="Pfam" id="PF22916">
    <property type="entry name" value="UTP25_NTPase-like"/>
    <property type="match status" value="1"/>
</dbReference>
<proteinExistence type="inferred from homology"/>
<dbReference type="GO" id="GO:0034511">
    <property type="term" value="F:U3 snoRNA binding"/>
    <property type="evidence" value="ECO:0007669"/>
    <property type="project" value="InterPro"/>
</dbReference>
<evidence type="ECO:0000256" key="16">
    <source>
        <dbReference type="RuleBase" id="RU365070"/>
    </source>
</evidence>
<dbReference type="NCBIfam" id="TIGR02970">
    <property type="entry name" value="succ_dehyd_cytB"/>
    <property type="match status" value="1"/>
</dbReference>
<dbReference type="OrthoDB" id="10264378at2759"/>
<evidence type="ECO:0000256" key="14">
    <source>
        <dbReference type="ARBA" id="ARBA00023136"/>
    </source>
</evidence>
<dbReference type="GO" id="GO:0032040">
    <property type="term" value="C:small-subunit processome"/>
    <property type="evidence" value="ECO:0007669"/>
    <property type="project" value="TreeGrafter"/>
</dbReference>
<dbReference type="InterPro" id="IPR053940">
    <property type="entry name" value="UTP25_NTPase-like"/>
</dbReference>
<keyword evidence="7 16" id="KW-0690">Ribosome biogenesis</keyword>
<evidence type="ECO:0000256" key="9">
    <source>
        <dbReference type="ARBA" id="ARBA00022617"/>
    </source>
</evidence>
<evidence type="ECO:0000259" key="19">
    <source>
        <dbReference type="Pfam" id="PF22916"/>
    </source>
</evidence>
<dbReference type="Gene3D" id="1.20.1300.10">
    <property type="entry name" value="Fumarate reductase/succinate dehydrogenase, transmembrane subunit"/>
    <property type="match status" value="1"/>
</dbReference>
<evidence type="ECO:0000256" key="13">
    <source>
        <dbReference type="ARBA" id="ARBA00023004"/>
    </source>
</evidence>
<dbReference type="GO" id="GO:0016020">
    <property type="term" value="C:membrane"/>
    <property type="evidence" value="ECO:0007669"/>
    <property type="project" value="UniProtKB-SubCell"/>
</dbReference>
<dbReference type="GO" id="GO:0000462">
    <property type="term" value="P:maturation of SSU-rRNA from tricistronic rRNA transcript (SSU-rRNA, 5.8S rRNA, LSU-rRNA)"/>
    <property type="evidence" value="ECO:0007669"/>
    <property type="project" value="TreeGrafter"/>
</dbReference>
<keyword evidence="11" id="KW-0479">Metal-binding</keyword>
<dbReference type="Proteomes" id="UP000789342">
    <property type="component" value="Unassembled WGS sequence"/>
</dbReference>
<comment type="function">
    <text evidence="1 16">DEAD-box RNA helicase-like protein required for pre-18S rRNA processing, specifically at sites A0, A1, and A2.</text>
</comment>
<organism evidence="20 21">
    <name type="scientific">Acaulospora morrowiae</name>
    <dbReference type="NCBI Taxonomy" id="94023"/>
    <lineage>
        <taxon>Eukaryota</taxon>
        <taxon>Fungi</taxon>
        <taxon>Fungi incertae sedis</taxon>
        <taxon>Mucoromycota</taxon>
        <taxon>Glomeromycotina</taxon>
        <taxon>Glomeromycetes</taxon>
        <taxon>Diversisporales</taxon>
        <taxon>Acaulosporaceae</taxon>
        <taxon>Acaulospora</taxon>
    </lineage>
</organism>
<keyword evidence="15 16" id="KW-0539">Nucleus</keyword>
<dbReference type="PANTHER" id="PTHR12933">
    <property type="entry name" value="ORF PROTEIN-RELATED"/>
    <property type="match status" value="1"/>
</dbReference>
<comment type="similarity">
    <text evidence="4 16">Belongs to the UTP25 family.</text>
</comment>
<evidence type="ECO:0000256" key="6">
    <source>
        <dbReference type="ARBA" id="ARBA00015422"/>
    </source>
</evidence>
<dbReference type="InterPro" id="IPR010678">
    <property type="entry name" value="UTP25"/>
</dbReference>
<keyword evidence="14" id="KW-0472">Membrane</keyword>
<evidence type="ECO:0000313" key="20">
    <source>
        <dbReference type="EMBL" id="CAG8451384.1"/>
    </source>
</evidence>
<evidence type="ECO:0000256" key="11">
    <source>
        <dbReference type="ARBA" id="ARBA00022723"/>
    </source>
</evidence>
<dbReference type="Pfam" id="PF06862">
    <property type="entry name" value="Utp25_C"/>
    <property type="match status" value="1"/>
</dbReference>
<evidence type="ECO:0000256" key="7">
    <source>
        <dbReference type="ARBA" id="ARBA00022517"/>
    </source>
</evidence>
<evidence type="ECO:0000256" key="5">
    <source>
        <dbReference type="ARBA" id="ARBA00011192"/>
    </source>
</evidence>
<dbReference type="InterPro" id="IPR034804">
    <property type="entry name" value="SQR/QFR_C/D"/>
</dbReference>
<keyword evidence="9" id="KW-0349">Heme</keyword>
<evidence type="ECO:0000313" key="21">
    <source>
        <dbReference type="Proteomes" id="UP000789342"/>
    </source>
</evidence>
<evidence type="ECO:0000256" key="15">
    <source>
        <dbReference type="ARBA" id="ARBA00023242"/>
    </source>
</evidence>
<feature type="region of interest" description="Disordered" evidence="17">
    <location>
        <begin position="1"/>
        <end position="65"/>
    </location>
</feature>
<dbReference type="EMBL" id="CAJVPV010000321">
    <property type="protein sequence ID" value="CAG8451384.1"/>
    <property type="molecule type" value="Genomic_DNA"/>
</dbReference>
<evidence type="ECO:0000256" key="4">
    <source>
        <dbReference type="ARBA" id="ARBA00009223"/>
    </source>
</evidence>
<dbReference type="InterPro" id="IPR027417">
    <property type="entry name" value="P-loop_NTPase"/>
</dbReference>
<name>A0A9N8VD83_9GLOM</name>
<evidence type="ECO:0000256" key="2">
    <source>
        <dbReference type="ARBA" id="ARBA00004141"/>
    </source>
</evidence>
<dbReference type="GO" id="GO:0009055">
    <property type="term" value="F:electron transfer activity"/>
    <property type="evidence" value="ECO:0007669"/>
    <property type="project" value="InterPro"/>
</dbReference>
<dbReference type="PROSITE" id="PS01000">
    <property type="entry name" value="SDH_CYT_1"/>
    <property type="match status" value="1"/>
</dbReference>
<dbReference type="PANTHER" id="PTHR12933:SF0">
    <property type="entry name" value="U3 SMALL NUCLEOLAR RNA-ASSOCIATED PROTEIN 25 HOMOLOG"/>
    <property type="match status" value="1"/>
</dbReference>
<comment type="subunit">
    <text evidence="5 16">Component of the ribosomal small subunit (SSU) processome composed of at least 40 protein subunits and snoRNA U3.</text>
</comment>
<keyword evidence="21" id="KW-1185">Reference proteome</keyword>
<dbReference type="PROSITE" id="PS01001">
    <property type="entry name" value="SDH_CYT_2"/>
    <property type="match status" value="1"/>
</dbReference>
<evidence type="ECO:0000256" key="8">
    <source>
        <dbReference type="ARBA" id="ARBA00022552"/>
    </source>
</evidence>
<evidence type="ECO:0000256" key="1">
    <source>
        <dbReference type="ARBA" id="ARBA00002883"/>
    </source>
</evidence>
<dbReference type="GO" id="GO:0019843">
    <property type="term" value="F:rRNA binding"/>
    <property type="evidence" value="ECO:0007669"/>
    <property type="project" value="TreeGrafter"/>
</dbReference>
<comment type="caution">
    <text evidence="20">The sequence shown here is derived from an EMBL/GenBank/DDBJ whole genome shotgun (WGS) entry which is preliminary data.</text>
</comment>
<gene>
    <name evidence="20" type="ORF">AMORRO_LOCUS915</name>
</gene>
<feature type="domain" description="UTP25 C-terminal" evidence="18">
    <location>
        <begin position="519"/>
        <end position="597"/>
    </location>
</feature>
<sequence>MPKGKYRAKGYPRRGKVRNDRKQGNIFGKSRKEKEALEQYGSLNPYDSLEDSLDEGEKGESSKKPYNKLIELLQKDSENQEFFKRRKFEEEGMEYVAVMKANDDSFESLHEDVGDARLDDDNLQTEESDDDELLKNHDAEDNEGGADEYDIHFGDDQSNEIVTRITDVDERRWKISKFEDSVLKSVTKYFLNEESLETSESKEENGSNFDHFKIKEKLVESWKRLHENRTEVFSELQSRLFHHFNKYRDVLFSNRSLENSREIRRVYALHALNHVFKTRHRVLKNNTKITRAHSTGKDIEELRDQGFTRPKVLILLPFRNSALDLVETLINLSGTEQQENRRRFFDSYGILPEQEKIDLNKPADFLETFRGNIDDMFRIGIKFTRRSMKLYAEFYNADIIIASPLGLRMIIGTDGDKKRDFDFLSSIELLIVDQSDTFLMQNWDHLEHILNHLNIIPKSSHDCDFSRVKNWYLDGRAKYFRQNIIISEYLTPEINAIFNKQMMNIAGKLKIKMDYEGSITEVIPEIKQIFIRIECPSLPEADDIRFKYFTEKTLPLLKKSNSELLHTMIFIPSYFDFVRLRNYFKDNDYSFASMNSTIMSQAMRVGSHNSLLRASVAKNTGVLQFVMRKNFRQFSSTAPAQDTASEHQKILNAQRAVRPMSPHLSIYQPQLTWYMSITHRITGAGLATVFYGAAIAYALNSPLGLDFNSQSLTAIVATLPPSVKLTGKFLLAWPFTFHAFNGIRHLVWDLGGALSLKGVYATGYAVLGLSTLTAAGAVAMC</sequence>
<reference evidence="20" key="1">
    <citation type="submission" date="2021-06" db="EMBL/GenBank/DDBJ databases">
        <authorList>
            <person name="Kallberg Y."/>
            <person name="Tangrot J."/>
            <person name="Rosling A."/>
        </authorList>
    </citation>
    <scope>NUCLEOTIDE SEQUENCE</scope>
    <source>
        <strain evidence="20">CL551</strain>
    </source>
</reference>
<evidence type="ECO:0000259" key="18">
    <source>
        <dbReference type="Pfam" id="PF06862"/>
    </source>
</evidence>
<evidence type="ECO:0000256" key="3">
    <source>
        <dbReference type="ARBA" id="ARBA00004604"/>
    </source>
</evidence>
<evidence type="ECO:0000256" key="10">
    <source>
        <dbReference type="ARBA" id="ARBA00022692"/>
    </source>
</evidence>
<accession>A0A9N8VD83</accession>
<dbReference type="Pfam" id="PF01127">
    <property type="entry name" value="Sdh_cyt"/>
    <property type="match status" value="1"/>
</dbReference>
<evidence type="ECO:0000256" key="17">
    <source>
        <dbReference type="SAM" id="MobiDB-lite"/>
    </source>
</evidence>
<dbReference type="InterPro" id="IPR053939">
    <property type="entry name" value="UTP25_C"/>
</dbReference>
<evidence type="ECO:0000256" key="12">
    <source>
        <dbReference type="ARBA" id="ARBA00022989"/>
    </source>
</evidence>
<dbReference type="AlphaFoldDB" id="A0A9N8VD83"/>
<feature type="compositionally biased region" description="Acidic residues" evidence="17">
    <location>
        <begin position="121"/>
        <end position="132"/>
    </location>
</feature>
<protein>
    <recommendedName>
        <fullName evidence="6 16">U3 small nucleolar RNA-associated protein 25</fullName>
        <shortName evidence="16">U3 snoRNA-associated protein 25</shortName>
    </recommendedName>
</protein>
<dbReference type="SUPFAM" id="SSF81343">
    <property type="entry name" value="Fumarate reductase respiratory complex transmembrane subunits"/>
    <property type="match status" value="1"/>
</dbReference>
<feature type="region of interest" description="Disordered" evidence="17">
    <location>
        <begin position="115"/>
        <end position="143"/>
    </location>
</feature>
<keyword evidence="12" id="KW-1133">Transmembrane helix</keyword>
<dbReference type="FunFam" id="3.40.50.300:FF:002356">
    <property type="entry name" value="U3 small nucleolar RNA-associated protein 25"/>
    <property type="match status" value="1"/>
</dbReference>
<keyword evidence="13" id="KW-0408">Iron</keyword>
<dbReference type="InterPro" id="IPR000701">
    <property type="entry name" value="SuccDH_FuR_B_TM-su"/>
</dbReference>
<keyword evidence="16" id="KW-0687">Ribonucleoprotein</keyword>
<dbReference type="CDD" id="cd03499">
    <property type="entry name" value="SQR_TypeC_SdhC"/>
    <property type="match status" value="1"/>
</dbReference>